<feature type="domain" description="MotA/TolQ/ExbB proton channel" evidence="7">
    <location>
        <begin position="109"/>
        <end position="217"/>
    </location>
</feature>
<keyword evidence="3 6" id="KW-0812">Transmembrane</keyword>
<evidence type="ECO:0000256" key="5">
    <source>
        <dbReference type="ARBA" id="ARBA00023136"/>
    </source>
</evidence>
<dbReference type="AlphaFoldDB" id="A0A1J5RUX9"/>
<evidence type="ECO:0000259" key="7">
    <source>
        <dbReference type="Pfam" id="PF01618"/>
    </source>
</evidence>
<dbReference type="Pfam" id="PF01618">
    <property type="entry name" value="MotA_ExbB"/>
    <property type="match status" value="1"/>
</dbReference>
<evidence type="ECO:0000256" key="6">
    <source>
        <dbReference type="SAM" id="Phobius"/>
    </source>
</evidence>
<feature type="transmembrane region" description="Helical" evidence="6">
    <location>
        <begin position="160"/>
        <end position="178"/>
    </location>
</feature>
<evidence type="ECO:0000313" key="8">
    <source>
        <dbReference type="EMBL" id="OIQ95892.1"/>
    </source>
</evidence>
<keyword evidence="4 6" id="KW-1133">Transmembrane helix</keyword>
<protein>
    <submittedName>
        <fullName evidence="8">Chemotaxis protein PomA</fullName>
    </submittedName>
</protein>
<gene>
    <name evidence="8" type="primary">pomA_7</name>
    <name evidence="8" type="ORF">GALL_221380</name>
</gene>
<dbReference type="EMBL" id="MLJW01000158">
    <property type="protein sequence ID" value="OIQ95892.1"/>
    <property type="molecule type" value="Genomic_DNA"/>
</dbReference>
<comment type="subcellular location">
    <subcellularLocation>
        <location evidence="1">Cell membrane</location>
        <topology evidence="1">Multi-pass membrane protein</topology>
    </subcellularLocation>
</comment>
<keyword evidence="5 6" id="KW-0472">Membrane</keyword>
<feature type="transmembrane region" description="Helical" evidence="6">
    <location>
        <begin position="33"/>
        <end position="57"/>
    </location>
</feature>
<comment type="caution">
    <text evidence="8">The sequence shown here is derived from an EMBL/GenBank/DDBJ whole genome shotgun (WGS) entry which is preliminary data.</text>
</comment>
<reference evidence="8" key="1">
    <citation type="submission" date="2016-10" db="EMBL/GenBank/DDBJ databases">
        <title>Sequence of Gallionella enrichment culture.</title>
        <authorList>
            <person name="Poehlein A."/>
            <person name="Muehling M."/>
            <person name="Daniel R."/>
        </authorList>
    </citation>
    <scope>NUCLEOTIDE SEQUENCE</scope>
</reference>
<organism evidence="8">
    <name type="scientific">mine drainage metagenome</name>
    <dbReference type="NCBI Taxonomy" id="410659"/>
    <lineage>
        <taxon>unclassified sequences</taxon>
        <taxon>metagenomes</taxon>
        <taxon>ecological metagenomes</taxon>
    </lineage>
</organism>
<keyword evidence="2" id="KW-1003">Cell membrane</keyword>
<dbReference type="GO" id="GO:0005886">
    <property type="term" value="C:plasma membrane"/>
    <property type="evidence" value="ECO:0007669"/>
    <property type="project" value="UniProtKB-SubCell"/>
</dbReference>
<dbReference type="GO" id="GO:0006935">
    <property type="term" value="P:chemotaxis"/>
    <property type="evidence" value="ECO:0007669"/>
    <property type="project" value="InterPro"/>
</dbReference>
<feature type="transmembrane region" description="Helical" evidence="6">
    <location>
        <begin position="184"/>
        <end position="206"/>
    </location>
</feature>
<dbReference type="PANTHER" id="PTHR30433">
    <property type="entry name" value="CHEMOTAXIS PROTEIN MOTA"/>
    <property type="match status" value="1"/>
</dbReference>
<evidence type="ECO:0000256" key="1">
    <source>
        <dbReference type="ARBA" id="ARBA00004651"/>
    </source>
</evidence>
<accession>A0A1J5RUX9</accession>
<proteinExistence type="predicted"/>
<name>A0A1J5RUX9_9ZZZZ</name>
<dbReference type="GO" id="GO:0071978">
    <property type="term" value="P:bacterial-type flagellum-dependent swarming motility"/>
    <property type="evidence" value="ECO:0007669"/>
    <property type="project" value="InterPro"/>
</dbReference>
<evidence type="ECO:0000256" key="2">
    <source>
        <dbReference type="ARBA" id="ARBA00022475"/>
    </source>
</evidence>
<dbReference type="InterPro" id="IPR047055">
    <property type="entry name" value="MotA-like"/>
</dbReference>
<evidence type="ECO:0000256" key="4">
    <source>
        <dbReference type="ARBA" id="ARBA00022989"/>
    </source>
</evidence>
<sequence length="268" mass="29471">MSVATVLGFLFGIGLFIGSIVLSTDHYLVFLEGAGFIMVIGGTLAATFVAFEPLYVINALRLMVSIFFQQKTGRAILTGEVGRMIRWGYMVQKAGLPALETDARRLRQHDRFLAFGIDLVISGYSGQEVRDILSNTVETTFQRNTVPADIIRSMANNAPAFGMIATLVGLVIMLDHMGGDPSKIGPGMAVGLLGTLYGVTFARIILLPTASKIQQREEITRFRNFLVAEGLALLAERRSPRYIQDKMNSFLDPVLHFEIDRMLHRGGA</sequence>
<evidence type="ECO:0000256" key="3">
    <source>
        <dbReference type="ARBA" id="ARBA00022692"/>
    </source>
</evidence>
<dbReference type="InterPro" id="IPR002898">
    <property type="entry name" value="MotA_ExbB_proton_chnl"/>
</dbReference>